<accession>A0A3M7R455</accession>
<proteinExistence type="predicted"/>
<protein>
    <submittedName>
        <fullName evidence="1">Uncharacterized protein</fullName>
    </submittedName>
</protein>
<gene>
    <name evidence="1" type="ORF">BpHYR1_048831</name>
</gene>
<sequence length="75" mass="8593">MQNLNNIYITRALELSAVKQINNYHSASIQSESLKKISQIDALFALVAENSAKDFVKDTYLVKDSIFYNKKKKHT</sequence>
<dbReference type="Proteomes" id="UP000276133">
    <property type="component" value="Unassembled WGS sequence"/>
</dbReference>
<dbReference type="EMBL" id="REGN01004251">
    <property type="protein sequence ID" value="RNA18383.1"/>
    <property type="molecule type" value="Genomic_DNA"/>
</dbReference>
<evidence type="ECO:0000313" key="1">
    <source>
        <dbReference type="EMBL" id="RNA18383.1"/>
    </source>
</evidence>
<keyword evidence="2" id="KW-1185">Reference proteome</keyword>
<comment type="caution">
    <text evidence="1">The sequence shown here is derived from an EMBL/GenBank/DDBJ whole genome shotgun (WGS) entry which is preliminary data.</text>
</comment>
<organism evidence="1 2">
    <name type="scientific">Brachionus plicatilis</name>
    <name type="common">Marine rotifer</name>
    <name type="synonym">Brachionus muelleri</name>
    <dbReference type="NCBI Taxonomy" id="10195"/>
    <lineage>
        <taxon>Eukaryota</taxon>
        <taxon>Metazoa</taxon>
        <taxon>Spiralia</taxon>
        <taxon>Gnathifera</taxon>
        <taxon>Rotifera</taxon>
        <taxon>Eurotatoria</taxon>
        <taxon>Monogononta</taxon>
        <taxon>Pseudotrocha</taxon>
        <taxon>Ploima</taxon>
        <taxon>Brachionidae</taxon>
        <taxon>Brachionus</taxon>
    </lineage>
</organism>
<dbReference type="AlphaFoldDB" id="A0A3M7R455"/>
<evidence type="ECO:0000313" key="2">
    <source>
        <dbReference type="Proteomes" id="UP000276133"/>
    </source>
</evidence>
<reference evidence="1 2" key="1">
    <citation type="journal article" date="2018" name="Sci. Rep.">
        <title>Genomic signatures of local adaptation to the degree of environmental predictability in rotifers.</title>
        <authorList>
            <person name="Franch-Gras L."/>
            <person name="Hahn C."/>
            <person name="Garcia-Roger E.M."/>
            <person name="Carmona M.J."/>
            <person name="Serra M."/>
            <person name="Gomez A."/>
        </authorList>
    </citation>
    <scope>NUCLEOTIDE SEQUENCE [LARGE SCALE GENOMIC DNA]</scope>
    <source>
        <strain evidence="1">HYR1</strain>
    </source>
</reference>
<name>A0A3M7R455_BRAPC</name>